<comment type="similarity">
    <text evidence="2">Belongs to the TspO/BZRP family.</text>
</comment>
<organism evidence="6 7">
    <name type="scientific">Billgrantia bachuensis</name>
    <dbReference type="NCBI Taxonomy" id="2717286"/>
    <lineage>
        <taxon>Bacteria</taxon>
        <taxon>Pseudomonadati</taxon>
        <taxon>Pseudomonadota</taxon>
        <taxon>Gammaproteobacteria</taxon>
        <taxon>Oceanospirillales</taxon>
        <taxon>Halomonadaceae</taxon>
        <taxon>Billgrantia</taxon>
    </lineage>
</organism>
<evidence type="ECO:0000256" key="5">
    <source>
        <dbReference type="ARBA" id="ARBA00023136"/>
    </source>
</evidence>
<evidence type="ECO:0000313" key="6">
    <source>
        <dbReference type="EMBL" id="NIC07019.1"/>
    </source>
</evidence>
<dbReference type="RefSeq" id="WP_167117382.1">
    <property type="nucleotide sequence ID" value="NZ_JAAQTO010000047.1"/>
</dbReference>
<evidence type="ECO:0000256" key="3">
    <source>
        <dbReference type="ARBA" id="ARBA00022692"/>
    </source>
</evidence>
<protein>
    <submittedName>
        <fullName evidence="6">Uncharacterized protein</fullName>
    </submittedName>
</protein>
<evidence type="ECO:0000256" key="4">
    <source>
        <dbReference type="ARBA" id="ARBA00022989"/>
    </source>
</evidence>
<comment type="caution">
    <text evidence="6">The sequence shown here is derived from an EMBL/GenBank/DDBJ whole genome shotgun (WGS) entry which is preliminary data.</text>
</comment>
<evidence type="ECO:0000256" key="1">
    <source>
        <dbReference type="ARBA" id="ARBA00004141"/>
    </source>
</evidence>
<dbReference type="EMBL" id="JAAQTO010000047">
    <property type="protein sequence ID" value="NIC07019.1"/>
    <property type="molecule type" value="Genomic_DNA"/>
</dbReference>
<name>A0ABX0PVN6_9GAMM</name>
<comment type="subcellular location">
    <subcellularLocation>
        <location evidence="1">Membrane</location>
        <topology evidence="1">Multi-pass membrane protein</topology>
    </subcellularLocation>
</comment>
<gene>
    <name evidence="6" type="ORF">HBJ55_16435</name>
</gene>
<accession>A0ABX0PVN6</accession>
<dbReference type="InterPro" id="IPR004307">
    <property type="entry name" value="TspO_MBR"/>
</dbReference>
<keyword evidence="7" id="KW-1185">Reference proteome</keyword>
<dbReference type="InterPro" id="IPR038330">
    <property type="entry name" value="TspO/MBR-related_sf"/>
</dbReference>
<evidence type="ECO:0000313" key="7">
    <source>
        <dbReference type="Proteomes" id="UP001318321"/>
    </source>
</evidence>
<reference evidence="6 7" key="1">
    <citation type="submission" date="2020-03" db="EMBL/GenBank/DDBJ databases">
        <title>Identification of Halomonas strains.</title>
        <authorList>
            <person name="Xiao Z."/>
            <person name="Dong F."/>
            <person name="Wang Z."/>
            <person name="Zhao J.-Y."/>
        </authorList>
    </citation>
    <scope>NUCLEOTIDE SEQUENCE [LARGE SCALE GENOMIC DNA]</scope>
    <source>
        <strain evidence="6 7">DX6</strain>
    </source>
</reference>
<evidence type="ECO:0000256" key="2">
    <source>
        <dbReference type="ARBA" id="ARBA00007524"/>
    </source>
</evidence>
<dbReference type="Pfam" id="PF03073">
    <property type="entry name" value="TspO_MBR"/>
    <property type="match status" value="1"/>
</dbReference>
<dbReference type="Gene3D" id="1.20.1260.100">
    <property type="entry name" value="TspO/MBR protein"/>
    <property type="match status" value="1"/>
</dbReference>
<keyword evidence="4" id="KW-1133">Transmembrane helix</keyword>
<sequence length="74" mass="7937">MTAASRLSLATLFGWLLVPYLAWVGFAGFLNAGGAERVRALPPAAMSPRFPLNHGSNLVEQVYAAHLAALENDR</sequence>
<keyword evidence="5" id="KW-0472">Membrane</keyword>
<proteinExistence type="inferred from homology"/>
<keyword evidence="3" id="KW-0812">Transmembrane</keyword>
<dbReference type="Proteomes" id="UP001318321">
    <property type="component" value="Unassembled WGS sequence"/>
</dbReference>